<accession>A0A4U0RAQ9</accession>
<feature type="transmembrane region" description="Helical" evidence="6">
    <location>
        <begin position="248"/>
        <end position="267"/>
    </location>
</feature>
<comment type="subcellular location">
    <subcellularLocation>
        <location evidence="1">Membrane</location>
        <topology evidence="1">Multi-pass membrane protein</topology>
    </subcellularLocation>
</comment>
<feature type="domain" description="EamA" evidence="7">
    <location>
        <begin position="9"/>
        <end position="144"/>
    </location>
</feature>
<evidence type="ECO:0000256" key="6">
    <source>
        <dbReference type="SAM" id="Phobius"/>
    </source>
</evidence>
<feature type="transmembrane region" description="Helical" evidence="6">
    <location>
        <begin position="160"/>
        <end position="179"/>
    </location>
</feature>
<proteinExistence type="inferred from homology"/>
<dbReference type="SUPFAM" id="SSF103481">
    <property type="entry name" value="Multidrug resistance efflux transporter EmrE"/>
    <property type="match status" value="2"/>
</dbReference>
<organism evidence="8 9">
    <name type="scientific">Paracoccus gahaiensis</name>
    <dbReference type="NCBI Taxonomy" id="1706839"/>
    <lineage>
        <taxon>Bacteria</taxon>
        <taxon>Pseudomonadati</taxon>
        <taxon>Pseudomonadota</taxon>
        <taxon>Alphaproteobacteria</taxon>
        <taxon>Rhodobacterales</taxon>
        <taxon>Paracoccaceae</taxon>
        <taxon>Paracoccus</taxon>
    </lineage>
</organism>
<evidence type="ECO:0000256" key="5">
    <source>
        <dbReference type="ARBA" id="ARBA00023136"/>
    </source>
</evidence>
<sequence>MPPSDSPLRGIALKCASVTVFTLMAALIKATAESAAIPPGQQVFFRSFFALPVILVWLLWRSELRIGLGTANPMGHLYRGLVGTTAMALNFWALSILPLPEVTAIGFAAPLLVVILAGMFLGENVRAFRLGMVGLGLAGVLIVLSPQIRAGTGGDPLRMLGATVALGGAGAAALAQIFVRQLVQVERTSAIVFWFSITSTGLSLLTLPFGWVLPGGYVLMQLVLTGLLGGLGQILLTSAYRHADASVVAPFDYVAMILAVAIGWWVFAEVPGAAVIGGSALVILAGILIIWREHALGLERRRQRKATPPA</sequence>
<protein>
    <submittedName>
        <fullName evidence="8">DMT family transporter</fullName>
    </submittedName>
</protein>
<feature type="transmembrane region" description="Helical" evidence="6">
    <location>
        <begin position="217"/>
        <end position="236"/>
    </location>
</feature>
<feature type="transmembrane region" description="Helical" evidence="6">
    <location>
        <begin position="273"/>
        <end position="291"/>
    </location>
</feature>
<feature type="transmembrane region" description="Helical" evidence="6">
    <location>
        <begin position="103"/>
        <end position="121"/>
    </location>
</feature>
<dbReference type="InterPro" id="IPR000620">
    <property type="entry name" value="EamA_dom"/>
</dbReference>
<comment type="similarity">
    <text evidence="2">Belongs to the drug/metabolite transporter (DMT) superfamily. 10 TMS drug/metabolite exporter (DME) (TC 2.A.7.3) family.</text>
</comment>
<dbReference type="Proteomes" id="UP000309747">
    <property type="component" value="Unassembled WGS sequence"/>
</dbReference>
<evidence type="ECO:0000256" key="4">
    <source>
        <dbReference type="ARBA" id="ARBA00022989"/>
    </source>
</evidence>
<dbReference type="EMBL" id="SUNI01000006">
    <property type="protein sequence ID" value="TJZ91956.1"/>
    <property type="molecule type" value="Genomic_DNA"/>
</dbReference>
<dbReference type="PANTHER" id="PTHR22911:SF6">
    <property type="entry name" value="SOLUTE CARRIER FAMILY 35 MEMBER G1"/>
    <property type="match status" value="1"/>
</dbReference>
<evidence type="ECO:0000313" key="9">
    <source>
        <dbReference type="Proteomes" id="UP000309747"/>
    </source>
</evidence>
<feature type="transmembrane region" description="Helical" evidence="6">
    <location>
        <begin position="43"/>
        <end position="60"/>
    </location>
</feature>
<keyword evidence="4 6" id="KW-1133">Transmembrane helix</keyword>
<evidence type="ECO:0000313" key="8">
    <source>
        <dbReference type="EMBL" id="TJZ91956.1"/>
    </source>
</evidence>
<keyword evidence="3 6" id="KW-0812">Transmembrane</keyword>
<feature type="transmembrane region" description="Helical" evidence="6">
    <location>
        <begin position="191"/>
        <end position="211"/>
    </location>
</feature>
<keyword evidence="5 6" id="KW-0472">Membrane</keyword>
<feature type="transmembrane region" description="Helical" evidence="6">
    <location>
        <begin position="128"/>
        <end position="148"/>
    </location>
</feature>
<keyword evidence="9" id="KW-1185">Reference proteome</keyword>
<dbReference type="GO" id="GO:0016020">
    <property type="term" value="C:membrane"/>
    <property type="evidence" value="ECO:0007669"/>
    <property type="project" value="UniProtKB-SubCell"/>
</dbReference>
<evidence type="ECO:0000256" key="3">
    <source>
        <dbReference type="ARBA" id="ARBA00022692"/>
    </source>
</evidence>
<dbReference type="PANTHER" id="PTHR22911">
    <property type="entry name" value="ACYL-MALONYL CONDENSING ENZYME-RELATED"/>
    <property type="match status" value="1"/>
</dbReference>
<evidence type="ECO:0000256" key="2">
    <source>
        <dbReference type="ARBA" id="ARBA00009853"/>
    </source>
</evidence>
<dbReference type="InterPro" id="IPR037185">
    <property type="entry name" value="EmrE-like"/>
</dbReference>
<gene>
    <name evidence="8" type="ORF">FA743_09045</name>
</gene>
<feature type="domain" description="EamA" evidence="7">
    <location>
        <begin position="160"/>
        <end position="290"/>
    </location>
</feature>
<feature type="transmembrane region" description="Helical" evidence="6">
    <location>
        <begin position="12"/>
        <end position="31"/>
    </location>
</feature>
<feature type="transmembrane region" description="Helical" evidence="6">
    <location>
        <begin position="80"/>
        <end position="97"/>
    </location>
</feature>
<dbReference type="OrthoDB" id="8478503at2"/>
<dbReference type="Pfam" id="PF00892">
    <property type="entry name" value="EamA"/>
    <property type="match status" value="2"/>
</dbReference>
<dbReference type="AlphaFoldDB" id="A0A4U0RAQ9"/>
<reference evidence="8 9" key="1">
    <citation type="submission" date="2019-04" db="EMBL/GenBank/DDBJ databases">
        <authorList>
            <person name="Li J."/>
        </authorList>
    </citation>
    <scope>NUCLEOTIDE SEQUENCE [LARGE SCALE GENOMIC DNA]</scope>
    <source>
        <strain evidence="8 9">KCTC 42687</strain>
    </source>
</reference>
<name>A0A4U0RAQ9_9RHOB</name>
<dbReference type="RefSeq" id="WP_136885788.1">
    <property type="nucleotide sequence ID" value="NZ_SUNI01000006.1"/>
</dbReference>
<comment type="caution">
    <text evidence="8">The sequence shown here is derived from an EMBL/GenBank/DDBJ whole genome shotgun (WGS) entry which is preliminary data.</text>
</comment>
<evidence type="ECO:0000256" key="1">
    <source>
        <dbReference type="ARBA" id="ARBA00004141"/>
    </source>
</evidence>
<evidence type="ECO:0000259" key="7">
    <source>
        <dbReference type="Pfam" id="PF00892"/>
    </source>
</evidence>